<dbReference type="Gene3D" id="1.10.720.30">
    <property type="entry name" value="SAP domain"/>
    <property type="match status" value="1"/>
</dbReference>
<feature type="compositionally biased region" description="Basic and acidic residues" evidence="1">
    <location>
        <begin position="144"/>
        <end position="153"/>
    </location>
</feature>
<dbReference type="AlphaFoldDB" id="A0AAD5M038"/>
<feature type="compositionally biased region" description="Basic residues" evidence="1">
    <location>
        <begin position="134"/>
        <end position="143"/>
    </location>
</feature>
<dbReference type="SMART" id="SM00513">
    <property type="entry name" value="SAP"/>
    <property type="match status" value="1"/>
</dbReference>
<evidence type="ECO:0000313" key="4">
    <source>
        <dbReference type="Proteomes" id="UP001196413"/>
    </source>
</evidence>
<feature type="region of interest" description="Disordered" evidence="1">
    <location>
        <begin position="72"/>
        <end position="153"/>
    </location>
</feature>
<reference evidence="3" key="1">
    <citation type="submission" date="2021-06" db="EMBL/GenBank/DDBJ databases">
        <title>Parelaphostrongylus tenuis whole genome reference sequence.</title>
        <authorList>
            <person name="Garwood T.J."/>
            <person name="Larsen P.A."/>
            <person name="Fountain-Jones N.M."/>
            <person name="Garbe J.R."/>
            <person name="Macchietto M.G."/>
            <person name="Kania S.A."/>
            <person name="Gerhold R.W."/>
            <person name="Richards J.E."/>
            <person name="Wolf T.M."/>
        </authorList>
    </citation>
    <scope>NUCLEOTIDE SEQUENCE</scope>
    <source>
        <strain evidence="3">MNPRO001-30</strain>
        <tissue evidence="3">Meninges</tissue>
    </source>
</reference>
<dbReference type="SUPFAM" id="SSF68906">
    <property type="entry name" value="SAP domain"/>
    <property type="match status" value="1"/>
</dbReference>
<dbReference type="Proteomes" id="UP001196413">
    <property type="component" value="Unassembled WGS sequence"/>
</dbReference>
<keyword evidence="4" id="KW-1185">Reference proteome</keyword>
<feature type="region of interest" description="Disordered" evidence="1">
    <location>
        <begin position="410"/>
        <end position="460"/>
    </location>
</feature>
<evidence type="ECO:0000256" key="1">
    <source>
        <dbReference type="SAM" id="MobiDB-lite"/>
    </source>
</evidence>
<dbReference type="EMBL" id="JAHQIW010000543">
    <property type="protein sequence ID" value="KAJ1348710.1"/>
    <property type="molecule type" value="Genomic_DNA"/>
</dbReference>
<feature type="compositionally biased region" description="Basic and acidic residues" evidence="1">
    <location>
        <begin position="81"/>
        <end position="94"/>
    </location>
</feature>
<dbReference type="InterPro" id="IPR003034">
    <property type="entry name" value="SAP_dom"/>
</dbReference>
<feature type="compositionally biased region" description="Polar residues" evidence="1">
    <location>
        <begin position="114"/>
        <end position="123"/>
    </location>
</feature>
<gene>
    <name evidence="3" type="ORF">KIN20_004075</name>
</gene>
<organism evidence="3 4">
    <name type="scientific">Parelaphostrongylus tenuis</name>
    <name type="common">Meningeal worm</name>
    <dbReference type="NCBI Taxonomy" id="148309"/>
    <lineage>
        <taxon>Eukaryota</taxon>
        <taxon>Metazoa</taxon>
        <taxon>Ecdysozoa</taxon>
        <taxon>Nematoda</taxon>
        <taxon>Chromadorea</taxon>
        <taxon>Rhabditida</taxon>
        <taxon>Rhabditina</taxon>
        <taxon>Rhabditomorpha</taxon>
        <taxon>Strongyloidea</taxon>
        <taxon>Metastrongylidae</taxon>
        <taxon>Parelaphostrongylus</taxon>
    </lineage>
</organism>
<dbReference type="PROSITE" id="PS50800">
    <property type="entry name" value="SAP"/>
    <property type="match status" value="1"/>
</dbReference>
<proteinExistence type="predicted"/>
<evidence type="ECO:0000313" key="3">
    <source>
        <dbReference type="EMBL" id="KAJ1348710.1"/>
    </source>
</evidence>
<name>A0AAD5M038_PARTN</name>
<dbReference type="InterPro" id="IPR036361">
    <property type="entry name" value="SAP_dom_sf"/>
</dbReference>
<protein>
    <recommendedName>
        <fullName evidence="2">SAP domain-containing protein</fullName>
    </recommendedName>
</protein>
<comment type="caution">
    <text evidence="3">The sequence shown here is derived from an EMBL/GenBank/DDBJ whole genome shotgun (WGS) entry which is preliminary data.</text>
</comment>
<accession>A0AAD5M038</accession>
<feature type="domain" description="SAP" evidence="2">
    <location>
        <begin position="13"/>
        <end position="47"/>
    </location>
</feature>
<sequence>MESTICLPSGKPISALRVKDLQKELRKRKLSTIGKKAELTRRLTEFITGTTIGGDSLLNQESIRPLCEDLTESMEVGPPPEEEKQPDNTEESGRRGSYPRINETFEYVKDDDGTTQLNVTHTPPSDARRIINASHRKSSRHSKEKQFREKDGESVMFANFDDIHNTPILSKKSHHSGDVKYCPGKENLQEGHCYRCEGEPGNQLKSCSGEKRERAAAGTSPLSSIGNGLAQVFSPSNVNTVQTRKSLTPRGGFSAPTFSSAAKSVKRKETLFLNFNDPLSKGDNVTTSGWNKKLTSKIPSPTKSRRGVLERLPLTSRPIRKATENASKFFARRHAAIFAKMETIGDRQARISRRHEEIMRAVPKVANRLATPKATRIPHRQRDADKSTNKFELFCDNSNITTSFTGTSFSFERPTDNAQGQGVLDPGETSLDHKNPEVGTEENLRSRMRSTSKQKEAGDSVSKILPTNSASIDISSVSKGKAPTRSASGKTIYSPHRGAIGAFLDTTKLTDRQFELAVANGLIKAKRVRSSIQKEASRKIRKDEILHVKKKLNIVH</sequence>
<dbReference type="Pfam" id="PF02037">
    <property type="entry name" value="SAP"/>
    <property type="match status" value="1"/>
</dbReference>
<evidence type="ECO:0000259" key="2">
    <source>
        <dbReference type="PROSITE" id="PS50800"/>
    </source>
</evidence>